<organism evidence="2 3">
    <name type="scientific">Paraburkholderia phenazinium</name>
    <dbReference type="NCBI Taxonomy" id="60549"/>
    <lineage>
        <taxon>Bacteria</taxon>
        <taxon>Pseudomonadati</taxon>
        <taxon>Pseudomonadota</taxon>
        <taxon>Betaproteobacteria</taxon>
        <taxon>Burkholderiales</taxon>
        <taxon>Burkholderiaceae</taxon>
        <taxon>Paraburkholderia</taxon>
    </lineage>
</organism>
<gene>
    <name evidence="2" type="ORF">SAMN05216466_103415</name>
</gene>
<dbReference type="Proteomes" id="UP000199706">
    <property type="component" value="Unassembled WGS sequence"/>
</dbReference>
<keyword evidence="1" id="KW-0732">Signal</keyword>
<proteinExistence type="predicted"/>
<name>A0A1G7UDX2_9BURK</name>
<reference evidence="2 3" key="1">
    <citation type="submission" date="2016-10" db="EMBL/GenBank/DDBJ databases">
        <authorList>
            <person name="de Groot N.N."/>
        </authorList>
    </citation>
    <scope>NUCLEOTIDE SEQUENCE [LARGE SCALE GENOMIC DNA]</scope>
    <source>
        <strain evidence="2 3">LMG 2247</strain>
    </source>
</reference>
<dbReference type="RefSeq" id="WP_090683629.1">
    <property type="nucleotide sequence ID" value="NZ_CADERL010000005.1"/>
</dbReference>
<dbReference type="OrthoDB" id="8926484at2"/>
<evidence type="ECO:0000313" key="3">
    <source>
        <dbReference type="Proteomes" id="UP000199706"/>
    </source>
</evidence>
<dbReference type="AlphaFoldDB" id="A0A1G7UDX2"/>
<accession>A0A1G7UDX2</accession>
<evidence type="ECO:0000256" key="1">
    <source>
        <dbReference type="SAM" id="SignalP"/>
    </source>
</evidence>
<feature type="chain" id="PRO_5011563166" description="Carboxypeptidase regulatory-like domain-containing protein" evidence="1">
    <location>
        <begin position="26"/>
        <end position="143"/>
    </location>
</feature>
<evidence type="ECO:0000313" key="2">
    <source>
        <dbReference type="EMBL" id="SDG45538.1"/>
    </source>
</evidence>
<dbReference type="EMBL" id="FNCJ01000003">
    <property type="protein sequence ID" value="SDG45538.1"/>
    <property type="molecule type" value="Genomic_DNA"/>
</dbReference>
<feature type="signal peptide" evidence="1">
    <location>
        <begin position="1"/>
        <end position="25"/>
    </location>
</feature>
<protein>
    <recommendedName>
        <fullName evidence="4">Carboxypeptidase regulatory-like domain-containing protein</fullName>
    </recommendedName>
</protein>
<sequence>MNKTAMWRLTVGALATVCSLQFAWAAQPGLPPAQHAGAITYLSGGIGSDQSAAIKDAMHNYPLVLEFVGTTHNGNEYLADIPVQIADMHGNNVLNASAHGPFMLLSLPNGRYTITATHDGKTKQRTVNVASATHAHEMFAWPM</sequence>
<evidence type="ECO:0008006" key="4">
    <source>
        <dbReference type="Google" id="ProtNLM"/>
    </source>
</evidence>